<evidence type="ECO:0000313" key="3">
    <source>
        <dbReference type="Proteomes" id="UP000627292"/>
    </source>
</evidence>
<feature type="chain" id="PRO_5036998087" evidence="1">
    <location>
        <begin position="24"/>
        <end position="280"/>
    </location>
</feature>
<reference evidence="2" key="1">
    <citation type="journal article" date="2014" name="Int. J. Syst. Evol. Microbiol.">
        <title>Complete genome sequence of Corynebacterium casei LMG S-19264T (=DSM 44701T), isolated from a smear-ripened cheese.</title>
        <authorList>
            <consortium name="US DOE Joint Genome Institute (JGI-PGF)"/>
            <person name="Walter F."/>
            <person name="Albersmeier A."/>
            <person name="Kalinowski J."/>
            <person name="Ruckert C."/>
        </authorList>
    </citation>
    <scope>NUCLEOTIDE SEQUENCE</scope>
    <source>
        <strain evidence="2">CGMCC 1.15290</strain>
    </source>
</reference>
<dbReference type="AlphaFoldDB" id="A0A917MXY1"/>
<reference evidence="2" key="2">
    <citation type="submission" date="2020-09" db="EMBL/GenBank/DDBJ databases">
        <authorList>
            <person name="Sun Q."/>
            <person name="Zhou Y."/>
        </authorList>
    </citation>
    <scope>NUCLEOTIDE SEQUENCE</scope>
    <source>
        <strain evidence="2">CGMCC 1.15290</strain>
    </source>
</reference>
<dbReference type="EMBL" id="BMIB01000004">
    <property type="protein sequence ID" value="GGH77408.1"/>
    <property type="molecule type" value="Genomic_DNA"/>
</dbReference>
<gene>
    <name evidence="2" type="ORF">GCM10011379_43710</name>
</gene>
<proteinExistence type="predicted"/>
<keyword evidence="1" id="KW-0732">Signal</keyword>
<comment type="caution">
    <text evidence="2">The sequence shown here is derived from an EMBL/GenBank/DDBJ whole genome shotgun (WGS) entry which is preliminary data.</text>
</comment>
<organism evidence="2 3">
    <name type="scientific">Filimonas zeae</name>
    <dbReference type="NCBI Taxonomy" id="1737353"/>
    <lineage>
        <taxon>Bacteria</taxon>
        <taxon>Pseudomonadati</taxon>
        <taxon>Bacteroidota</taxon>
        <taxon>Chitinophagia</taxon>
        <taxon>Chitinophagales</taxon>
        <taxon>Chitinophagaceae</taxon>
        <taxon>Filimonas</taxon>
    </lineage>
</organism>
<accession>A0A917MXY1</accession>
<dbReference type="RefSeq" id="WP_188956353.1">
    <property type="nucleotide sequence ID" value="NZ_BMIB01000004.1"/>
</dbReference>
<sequence>MKAQYLIALATLASLSLSCVRRAYYVSPVYGSNTPYHTVPLKKEQIASALYGNASLQTGSANDQGRDMSSNMQINAYRTHNFGTLQAYYGGGFVAGIYNVKAFDTASYRRNTYDIAVAPINAGAGNLFYGTGNIHGGMHVAIPLSPSNTAPELRLGSKVAMHKEFGNYLSFRNSLHSDSVSGLANSSTLGSLSGYTEILFPSSHNIIGAQLEVNLMLGKQYSDIYFGKGTPGGRYAYVNGTLHLTQGKTTAYLQWSLGTRLFGIHLGVNYQLTGKSKKPR</sequence>
<keyword evidence="3" id="KW-1185">Reference proteome</keyword>
<protein>
    <submittedName>
        <fullName evidence="2">Uncharacterized protein</fullName>
    </submittedName>
</protein>
<name>A0A917MXY1_9BACT</name>
<dbReference type="Proteomes" id="UP000627292">
    <property type="component" value="Unassembled WGS sequence"/>
</dbReference>
<feature type="signal peptide" evidence="1">
    <location>
        <begin position="1"/>
        <end position="23"/>
    </location>
</feature>
<dbReference type="PROSITE" id="PS51257">
    <property type="entry name" value="PROKAR_LIPOPROTEIN"/>
    <property type="match status" value="1"/>
</dbReference>
<evidence type="ECO:0000313" key="2">
    <source>
        <dbReference type="EMBL" id="GGH77408.1"/>
    </source>
</evidence>
<evidence type="ECO:0000256" key="1">
    <source>
        <dbReference type="SAM" id="SignalP"/>
    </source>
</evidence>